<evidence type="ECO:0000313" key="6">
    <source>
        <dbReference type="Proteomes" id="UP001596977"/>
    </source>
</evidence>
<proteinExistence type="inferred from homology"/>
<dbReference type="PANTHER" id="PTHR30483:SF6">
    <property type="entry name" value="PERIPLASMIC BINDING PROTEIN OF ABC TRANSPORTER FOR NATURAL AMINO ACIDS"/>
    <property type="match status" value="1"/>
</dbReference>
<dbReference type="PANTHER" id="PTHR30483">
    <property type="entry name" value="LEUCINE-SPECIFIC-BINDING PROTEIN"/>
    <property type="match status" value="1"/>
</dbReference>
<dbReference type="InterPro" id="IPR051010">
    <property type="entry name" value="BCAA_transport"/>
</dbReference>
<accession>A0ABW3HEL6</accession>
<comment type="caution">
    <text evidence="5">The sequence shown here is derived from an EMBL/GenBank/DDBJ whole genome shotgun (WGS) entry which is preliminary data.</text>
</comment>
<dbReference type="PROSITE" id="PS51257">
    <property type="entry name" value="PROKAR_LIPOPROTEIN"/>
    <property type="match status" value="1"/>
</dbReference>
<evidence type="ECO:0000256" key="1">
    <source>
        <dbReference type="ARBA" id="ARBA00010062"/>
    </source>
</evidence>
<evidence type="ECO:0000259" key="4">
    <source>
        <dbReference type="Pfam" id="PF13458"/>
    </source>
</evidence>
<gene>
    <name evidence="5" type="ORF">ACFQ1E_15655</name>
</gene>
<keyword evidence="6" id="KW-1185">Reference proteome</keyword>
<comment type="similarity">
    <text evidence="1">Belongs to the leucine-binding protein family.</text>
</comment>
<evidence type="ECO:0000313" key="5">
    <source>
        <dbReference type="EMBL" id="MFD0947784.1"/>
    </source>
</evidence>
<evidence type="ECO:0000256" key="3">
    <source>
        <dbReference type="ARBA" id="ARBA00022970"/>
    </source>
</evidence>
<keyword evidence="2" id="KW-0732">Signal</keyword>
<dbReference type="CDD" id="cd06339">
    <property type="entry name" value="PBP1_YraM_LppC_lipoprotein-like"/>
    <property type="match status" value="1"/>
</dbReference>
<dbReference type="InterPro" id="IPR028082">
    <property type="entry name" value="Peripla_BP_I"/>
</dbReference>
<keyword evidence="3" id="KW-0029">Amino-acid transport</keyword>
<keyword evidence="3" id="KW-0813">Transport</keyword>
<reference evidence="6" key="1">
    <citation type="journal article" date="2019" name="Int. J. Syst. Evol. Microbiol.">
        <title>The Global Catalogue of Microorganisms (GCM) 10K type strain sequencing project: providing services to taxonomists for standard genome sequencing and annotation.</title>
        <authorList>
            <consortium name="The Broad Institute Genomics Platform"/>
            <consortium name="The Broad Institute Genome Sequencing Center for Infectious Disease"/>
            <person name="Wu L."/>
            <person name="Ma J."/>
        </authorList>
    </citation>
    <scope>NUCLEOTIDE SEQUENCE [LARGE SCALE GENOMIC DNA]</scope>
    <source>
        <strain evidence="6">CCUG 62982</strain>
    </source>
</reference>
<dbReference type="Pfam" id="PF13458">
    <property type="entry name" value="Peripla_BP_6"/>
    <property type="match status" value="1"/>
</dbReference>
<dbReference type="Gene3D" id="3.40.50.2300">
    <property type="match status" value="2"/>
</dbReference>
<feature type="domain" description="Leucine-binding protein" evidence="4">
    <location>
        <begin position="68"/>
        <end position="385"/>
    </location>
</feature>
<dbReference type="Proteomes" id="UP001596977">
    <property type="component" value="Unassembled WGS sequence"/>
</dbReference>
<dbReference type="SUPFAM" id="SSF53822">
    <property type="entry name" value="Periplasmic binding protein-like I"/>
    <property type="match status" value="1"/>
</dbReference>
<dbReference type="InterPro" id="IPR028081">
    <property type="entry name" value="Leu-bd"/>
</dbReference>
<sequence length="401" mass="41499">MAEAASKPQPGLRSALRWATLGLAFLAAACAGGARIVPESRPAAPVAVPRPAPAPITNALPQDAERHRVALLVPLSGPNAAVGKSLQNATQLAILDTKSETVRITTYDTALPGGAAAAASAAIADGARLILGPLLAEEAREVAPIAQRARVPVLSFSNDAGVAGRGVYTLGYSPSQSIDRVVRYARASGITQFAGLMPAGLYGDRASTAFLRSVEDSGGVVVGMETYDSRPGSMTTAITKLGRNPFQAVLIAGSGSSAVTATPILRKTAGGKTARLLGTELWNADSAIGANAVLNGGWFASVPNKYYRQYATKYRARFGVAPYRLSTMGYDAVLLTVRIAREWRPGTPFPDGRLEARDGFSGLDGAFRFGRDGVAERALEVQEIGAGSTATVSAAPTGFGD</sequence>
<organism evidence="5 6">
    <name type="scientific">Sphingomonas canadensis</name>
    <dbReference type="NCBI Taxonomy" id="1219257"/>
    <lineage>
        <taxon>Bacteria</taxon>
        <taxon>Pseudomonadati</taxon>
        <taxon>Pseudomonadota</taxon>
        <taxon>Alphaproteobacteria</taxon>
        <taxon>Sphingomonadales</taxon>
        <taxon>Sphingomonadaceae</taxon>
        <taxon>Sphingomonas</taxon>
    </lineage>
</organism>
<dbReference type="RefSeq" id="WP_264945366.1">
    <property type="nucleotide sequence ID" value="NZ_JAPDRA010000008.1"/>
</dbReference>
<protein>
    <submittedName>
        <fullName evidence="5">Penicillin-binding protein activator</fullName>
    </submittedName>
</protein>
<dbReference type="EMBL" id="JBHTJG010000008">
    <property type="protein sequence ID" value="MFD0947784.1"/>
    <property type="molecule type" value="Genomic_DNA"/>
</dbReference>
<name>A0ABW3HEL6_9SPHN</name>
<evidence type="ECO:0000256" key="2">
    <source>
        <dbReference type="ARBA" id="ARBA00022729"/>
    </source>
</evidence>